<protein>
    <recommendedName>
        <fullName evidence="4">WD40 repeat-containing protein SMU1</fullName>
    </recommendedName>
</protein>
<dbReference type="InterPro" id="IPR015943">
    <property type="entry name" value="WD40/YVTN_repeat-like_dom_sf"/>
</dbReference>
<reference evidence="8" key="1">
    <citation type="journal article" date="2018" name="Nat. Microbiol.">
        <title>Leveraging single-cell genomics to expand the fungal tree of life.</title>
        <authorList>
            <person name="Ahrendt S.R."/>
            <person name="Quandt C.A."/>
            <person name="Ciobanu D."/>
            <person name="Clum A."/>
            <person name="Salamov A."/>
            <person name="Andreopoulos B."/>
            <person name="Cheng J.F."/>
            <person name="Woyke T."/>
            <person name="Pelin A."/>
            <person name="Henrissat B."/>
            <person name="Reynolds N.K."/>
            <person name="Benny G.L."/>
            <person name="Smith M.E."/>
            <person name="James T.Y."/>
            <person name="Grigoriev I.V."/>
        </authorList>
    </citation>
    <scope>NUCLEOTIDE SEQUENCE [LARGE SCALE GENOMIC DNA]</scope>
    <source>
        <strain evidence="8">Benny S71-1</strain>
    </source>
</reference>
<dbReference type="SMART" id="SM00668">
    <property type="entry name" value="CTLH"/>
    <property type="match status" value="1"/>
</dbReference>
<dbReference type="Gene3D" id="2.130.10.10">
    <property type="entry name" value="YVTN repeat-like/Quinoprotein amine dehydrogenase"/>
    <property type="match status" value="1"/>
</dbReference>
<dbReference type="PROSITE" id="PS50294">
    <property type="entry name" value="WD_REPEATS_REGION"/>
    <property type="match status" value="2"/>
</dbReference>
<dbReference type="InterPro" id="IPR001680">
    <property type="entry name" value="WD40_rpt"/>
</dbReference>
<dbReference type="InterPro" id="IPR019775">
    <property type="entry name" value="WD40_repeat_CS"/>
</dbReference>
<evidence type="ECO:0000256" key="3">
    <source>
        <dbReference type="ARBA" id="ARBA00022737"/>
    </source>
</evidence>
<dbReference type="Pfam" id="PF00400">
    <property type="entry name" value="WD40"/>
    <property type="match status" value="4"/>
</dbReference>
<dbReference type="Pfam" id="PF17814">
    <property type="entry name" value="LisH_TPL"/>
    <property type="match status" value="1"/>
</dbReference>
<feature type="repeat" description="WD" evidence="5">
    <location>
        <begin position="317"/>
        <end position="358"/>
    </location>
</feature>
<feature type="repeat" description="WD" evidence="5">
    <location>
        <begin position="359"/>
        <end position="400"/>
    </location>
</feature>
<gene>
    <name evidence="7" type="ORF">SYNPS1DRAFT_32453</name>
</gene>
<evidence type="ECO:0000256" key="1">
    <source>
        <dbReference type="ARBA" id="ARBA00004324"/>
    </source>
</evidence>
<evidence type="ECO:0000256" key="2">
    <source>
        <dbReference type="ARBA" id="ARBA00022574"/>
    </source>
</evidence>
<keyword evidence="8" id="KW-1185">Reference proteome</keyword>
<accession>A0A4P9Z4F1</accession>
<dbReference type="EMBL" id="KZ989203">
    <property type="protein sequence ID" value="RKP27457.1"/>
    <property type="molecule type" value="Genomic_DNA"/>
</dbReference>
<dbReference type="SUPFAM" id="SSF50978">
    <property type="entry name" value="WD40 repeat-like"/>
    <property type="match status" value="1"/>
</dbReference>
<dbReference type="AlphaFoldDB" id="A0A4P9Z4F1"/>
<evidence type="ECO:0000256" key="5">
    <source>
        <dbReference type="PROSITE-ProRule" id="PRU00221"/>
    </source>
</evidence>
<dbReference type="InterPro" id="IPR054532">
    <property type="entry name" value="TPL_SMU1_LisH-like"/>
</dbReference>
<dbReference type="PANTHER" id="PTHR22848">
    <property type="entry name" value="WD40 REPEAT PROTEIN"/>
    <property type="match status" value="1"/>
</dbReference>
<name>A0A4P9Z4F1_9FUNG</name>
<evidence type="ECO:0000313" key="8">
    <source>
        <dbReference type="Proteomes" id="UP000278143"/>
    </source>
</evidence>
<dbReference type="InterPro" id="IPR006595">
    <property type="entry name" value="CTLH_C"/>
</dbReference>
<dbReference type="PROSITE" id="PS50897">
    <property type="entry name" value="CTLH"/>
    <property type="match status" value="1"/>
</dbReference>
<keyword evidence="2 5" id="KW-0853">WD repeat</keyword>
<proteinExistence type="predicted"/>
<dbReference type="SMART" id="SM00320">
    <property type="entry name" value="WD40"/>
    <property type="match status" value="6"/>
</dbReference>
<dbReference type="InterPro" id="IPR036322">
    <property type="entry name" value="WD40_repeat_dom_sf"/>
</dbReference>
<evidence type="ECO:0000259" key="6">
    <source>
        <dbReference type="PROSITE" id="PS50897"/>
    </source>
</evidence>
<evidence type="ECO:0000256" key="4">
    <source>
        <dbReference type="ARBA" id="ARBA00026184"/>
    </source>
</evidence>
<feature type="repeat" description="WD" evidence="5">
    <location>
        <begin position="228"/>
        <end position="257"/>
    </location>
</feature>
<evidence type="ECO:0000313" key="7">
    <source>
        <dbReference type="EMBL" id="RKP27457.1"/>
    </source>
</evidence>
<dbReference type="PROSITE" id="PS00678">
    <property type="entry name" value="WD_REPEATS_1"/>
    <property type="match status" value="1"/>
</dbReference>
<dbReference type="InterPro" id="IPR045184">
    <property type="entry name" value="SMU1"/>
</dbReference>
<sequence length="531" mass="58938">MSIEIESADVIRLIQQFLKENKLTGTLRALQARRRHSIEETSIALNTVDSVEEFANDIKQGRWDVVLRTVAQLMLPPSKLYDLYEQIVLELIELRELGAARSLLRETDVMHSLQDKHADRYLRLERLLSRIMFDPREAYQGETKEKRRKAIAQALSNEVVSVPPSRLLSLLGQSLKWQQEQGIIQPGMAFDLFRNSVPVVEAEVDAIPDQQYNKIRFPKKQQANCCLFSPDGQYLVTGSADGIIEVWNYLSGKLRRDLKYQAEDNLMLMEDAVLCLCFNKQSDQLASGSQGGHIIVGIACMHACMHTASVLMLHYPFTAHHQAVTCVDFSPDGAQILSASQEGLLRIHGLKSGKMLKELRGHTCSVNRAVFVANGAKIISGDNDGAIKIWNAKTAICLLTIDLRESKSAVAATIGNSSISAIAVLPDDESVIISNKSTCVSQLSLMGKVTRRFTIEAREERLAIDCLLSPQGTLLYVLCEDGQLCCFNTATGECMRTLKVTEAEPIGMAHHPQANILAVFADNGEISLWKS</sequence>
<keyword evidence="3" id="KW-0677">Repeat</keyword>
<comment type="subcellular location">
    <subcellularLocation>
        <location evidence="1">Nucleus speckle</location>
    </subcellularLocation>
</comment>
<dbReference type="GO" id="GO:0000398">
    <property type="term" value="P:mRNA splicing, via spliceosome"/>
    <property type="evidence" value="ECO:0007669"/>
    <property type="project" value="InterPro"/>
</dbReference>
<dbReference type="GO" id="GO:0016607">
    <property type="term" value="C:nuclear speck"/>
    <property type="evidence" value="ECO:0007669"/>
    <property type="project" value="UniProtKB-SubCell"/>
</dbReference>
<dbReference type="PROSITE" id="PS50082">
    <property type="entry name" value="WD_REPEATS_2"/>
    <property type="match status" value="3"/>
</dbReference>
<dbReference type="Proteomes" id="UP000278143">
    <property type="component" value="Unassembled WGS sequence"/>
</dbReference>
<feature type="domain" description="CTLH" evidence="6">
    <location>
        <begin position="47"/>
        <end position="99"/>
    </location>
</feature>
<organism evidence="7 8">
    <name type="scientific">Syncephalis pseudoplumigaleata</name>
    <dbReference type="NCBI Taxonomy" id="1712513"/>
    <lineage>
        <taxon>Eukaryota</taxon>
        <taxon>Fungi</taxon>
        <taxon>Fungi incertae sedis</taxon>
        <taxon>Zoopagomycota</taxon>
        <taxon>Zoopagomycotina</taxon>
        <taxon>Zoopagomycetes</taxon>
        <taxon>Zoopagales</taxon>
        <taxon>Piptocephalidaceae</taxon>
        <taxon>Syncephalis</taxon>
    </lineage>
</organism>
<dbReference type="OrthoDB" id="538223at2759"/>